<dbReference type="SUPFAM" id="SSF53067">
    <property type="entry name" value="Actin-like ATPase domain"/>
    <property type="match status" value="2"/>
</dbReference>
<evidence type="ECO:0000313" key="4">
    <source>
        <dbReference type="Proteomes" id="UP001597124"/>
    </source>
</evidence>
<dbReference type="Pfam" id="PF05378">
    <property type="entry name" value="Hydant_A_N"/>
    <property type="match status" value="1"/>
</dbReference>
<dbReference type="InterPro" id="IPR008040">
    <property type="entry name" value="Hydant_A_N"/>
</dbReference>
<evidence type="ECO:0000313" key="3">
    <source>
        <dbReference type="EMBL" id="MFD0848661.1"/>
    </source>
</evidence>
<gene>
    <name evidence="3" type="ORF">ACFQ00_10045</name>
</gene>
<comment type="caution">
    <text evidence="3">The sequence shown here is derived from an EMBL/GenBank/DDBJ whole genome shotgun (WGS) entry which is preliminary data.</text>
</comment>
<dbReference type="RefSeq" id="WP_381489797.1">
    <property type="nucleotide sequence ID" value="NZ_JBHTIK010000005.1"/>
</dbReference>
<accession>A0ABW3C2F0</accession>
<proteinExistence type="predicted"/>
<keyword evidence="4" id="KW-1185">Reference proteome</keyword>
<dbReference type="Pfam" id="PF01968">
    <property type="entry name" value="Hydantoinase_A"/>
    <property type="match status" value="1"/>
</dbReference>
<sequence>MQNQGRGQFRLGIDVGGTNTDAVLMCGRDVVATAKSFTTADVRTGIVDVVTQLLDKAKVDRAQVQAVMIGTTQFVNAFIQRRDLARVAVIRAGLPKGDGVPPMSDWPDDLMAAISPEIYMVRGGSHYTGTEYVPLDEDQVLDAILDARRKGCSAVALSACFSPMRPDIEERAAAVIAKAAPDMSITLSSQVGGLGLIERENATIINASLRDLSITVVQSMIDAFSEIGIPVPIYISQNDGTLISTAAASEFPILTCSAGPTNSIRGAAFLTGLDEAIIADIGGTTTDIGFLLNGFPRETTAANTIGGVRTNFRMPDVLSIGLGGGSLIEKRNGVVTAGPRSVGFRLQSEGIVFGGTTLTATDIAVRAGHVNIGDGAKVRHLSDDFISQALDTIHDAVEIAVDQIKTSQTAMPLVLVGGGSILLSRPISGASAVLRPDHAEVANAVGAAIALVSGRVDKMYDYGQIGRNNAIAQAKQEAIQSAVDSGALASAVEVIEVIEMPMTNMQTEAVQLKVRVAGPLAALT</sequence>
<feature type="domain" description="Hydantoinase/oxoprolinase N-terminal" evidence="2">
    <location>
        <begin position="10"/>
        <end position="178"/>
    </location>
</feature>
<dbReference type="InterPro" id="IPR043129">
    <property type="entry name" value="ATPase_NBD"/>
</dbReference>
<feature type="domain" description="Hydantoinase A/oxoprolinase" evidence="1">
    <location>
        <begin position="199"/>
        <end position="371"/>
    </location>
</feature>
<evidence type="ECO:0000259" key="2">
    <source>
        <dbReference type="Pfam" id="PF05378"/>
    </source>
</evidence>
<dbReference type="PANTHER" id="PTHR11365">
    <property type="entry name" value="5-OXOPROLINASE RELATED"/>
    <property type="match status" value="1"/>
</dbReference>
<dbReference type="PANTHER" id="PTHR11365:SF10">
    <property type="entry name" value="HYDANTOINASE_OXOPROLINASE"/>
    <property type="match status" value="1"/>
</dbReference>
<dbReference type="Proteomes" id="UP001597124">
    <property type="component" value="Unassembled WGS sequence"/>
</dbReference>
<reference evidence="4" key="1">
    <citation type="journal article" date="2019" name="Int. J. Syst. Evol. Microbiol.">
        <title>The Global Catalogue of Microorganisms (GCM) 10K type strain sequencing project: providing services to taxonomists for standard genome sequencing and annotation.</title>
        <authorList>
            <consortium name="The Broad Institute Genomics Platform"/>
            <consortium name="The Broad Institute Genome Sequencing Center for Infectious Disease"/>
            <person name="Wu L."/>
            <person name="Ma J."/>
        </authorList>
    </citation>
    <scope>NUCLEOTIDE SEQUENCE [LARGE SCALE GENOMIC DNA]</scope>
    <source>
        <strain evidence="4">CCUG 52537</strain>
    </source>
</reference>
<dbReference type="InterPro" id="IPR002821">
    <property type="entry name" value="Hydantoinase_A"/>
</dbReference>
<dbReference type="InterPro" id="IPR045079">
    <property type="entry name" value="Oxoprolinase-like"/>
</dbReference>
<name>A0ABW3C2F0_SPHXN</name>
<evidence type="ECO:0000259" key="1">
    <source>
        <dbReference type="Pfam" id="PF01968"/>
    </source>
</evidence>
<organism evidence="3 4">
    <name type="scientific">Sphingosinicella xenopeptidilytica</name>
    <dbReference type="NCBI Taxonomy" id="364098"/>
    <lineage>
        <taxon>Bacteria</taxon>
        <taxon>Pseudomonadati</taxon>
        <taxon>Pseudomonadota</taxon>
        <taxon>Alphaproteobacteria</taxon>
        <taxon>Sphingomonadales</taxon>
        <taxon>Sphingosinicellaceae</taxon>
        <taxon>Sphingosinicella</taxon>
    </lineage>
</organism>
<dbReference type="Gene3D" id="3.30.420.40">
    <property type="match status" value="1"/>
</dbReference>
<protein>
    <submittedName>
        <fullName evidence="3">Hydantoinase/oxoprolinase N-terminal domain-containing protein</fullName>
    </submittedName>
</protein>
<dbReference type="EMBL" id="JBHTIK010000005">
    <property type="protein sequence ID" value="MFD0848661.1"/>
    <property type="molecule type" value="Genomic_DNA"/>
</dbReference>